<dbReference type="EnsemblPlants" id="Ma04_t29170.1">
    <property type="protein sequence ID" value="Ma04_p29170.1"/>
    <property type="gene ID" value="Ma04_g29170"/>
</dbReference>
<dbReference type="InterPro" id="IPR007650">
    <property type="entry name" value="Zf-FLZ_dom"/>
</dbReference>
<dbReference type="FunCoup" id="A0A804IV73">
    <property type="interactions" value="2225"/>
</dbReference>
<evidence type="ECO:0000256" key="2">
    <source>
        <dbReference type="ARBA" id="ARBA00022723"/>
    </source>
</evidence>
<protein>
    <submittedName>
        <fullName evidence="6">(wild Malaysian banana) hypothetical protein</fullName>
    </submittedName>
</protein>
<feature type="domain" description="FLZ-type" evidence="5">
    <location>
        <begin position="220"/>
        <end position="264"/>
    </location>
</feature>
<dbReference type="Proteomes" id="UP000012960">
    <property type="component" value="Unplaced"/>
</dbReference>
<keyword evidence="2" id="KW-0479">Metal-binding</keyword>
<keyword evidence="8" id="KW-1185">Reference proteome</keyword>
<dbReference type="OrthoDB" id="1902692at2759"/>
<dbReference type="PANTHER" id="PTHR46443">
    <property type="entry name" value="FCS-LIKE ZINC FINGER 8"/>
    <property type="match status" value="1"/>
</dbReference>
<evidence type="ECO:0000313" key="6">
    <source>
        <dbReference type="EMBL" id="CAG1843724.1"/>
    </source>
</evidence>
<name>A0A804IV73_MUSAM</name>
<organism evidence="7 8">
    <name type="scientific">Musa acuminata subsp. malaccensis</name>
    <name type="common">Wild banana</name>
    <name type="synonym">Musa malaccensis</name>
    <dbReference type="NCBI Taxonomy" id="214687"/>
    <lineage>
        <taxon>Eukaryota</taxon>
        <taxon>Viridiplantae</taxon>
        <taxon>Streptophyta</taxon>
        <taxon>Embryophyta</taxon>
        <taxon>Tracheophyta</taxon>
        <taxon>Spermatophyta</taxon>
        <taxon>Magnoliopsida</taxon>
        <taxon>Liliopsida</taxon>
        <taxon>Zingiberales</taxon>
        <taxon>Musaceae</taxon>
        <taxon>Musa</taxon>
    </lineage>
</organism>
<dbReference type="EMBL" id="HG996469">
    <property type="protein sequence ID" value="CAG1843724.1"/>
    <property type="molecule type" value="Genomic_DNA"/>
</dbReference>
<dbReference type="Pfam" id="PF04570">
    <property type="entry name" value="zf-FLZ"/>
    <property type="match status" value="1"/>
</dbReference>
<evidence type="ECO:0000259" key="5">
    <source>
        <dbReference type="PROSITE" id="PS51795"/>
    </source>
</evidence>
<reference evidence="7" key="2">
    <citation type="submission" date="2021-05" db="UniProtKB">
        <authorList>
            <consortium name="EnsemblPlants"/>
        </authorList>
    </citation>
    <scope>IDENTIFICATION</scope>
    <source>
        <strain evidence="7">subsp. malaccensis</strain>
    </source>
</reference>
<accession>A0A804IV73</accession>
<evidence type="ECO:0000256" key="3">
    <source>
        <dbReference type="PROSITE-ProRule" id="PRU01131"/>
    </source>
</evidence>
<feature type="zinc finger region" description="FLZ-type" evidence="3">
    <location>
        <begin position="220"/>
        <end position="264"/>
    </location>
</feature>
<evidence type="ECO:0000256" key="1">
    <source>
        <dbReference type="ARBA" id="ARBA00009374"/>
    </source>
</evidence>
<evidence type="ECO:0000313" key="7">
    <source>
        <dbReference type="EnsemblPlants" id="Ma04_p29170.1"/>
    </source>
</evidence>
<sequence length="274" mass="29460">MMLRKRSRATDGKQVLMPDAKPRPSSLFPLCLSYHGSSDSEAAMSPTSILETKNLSSTGNHFFSDRQPNKPPFDAVTTTTTTTTATSSAIGLGIIDALNGEKSVAISPKAQSRMLLLGSQLKIQIPSLCSGSMSPVGSPIEFGLKNRDSQLALLSPAPASSPRVFTGSIPMSEMELSEDYTCVISHGPNPRTTHIFDNCVVERCGDGSSAADRGGYLLDDFLSYCHACKKNLGQGKDTFMYRGEKAFCSSECRNKEMLNDGGMEKCSEESSLTM</sequence>
<reference evidence="6" key="1">
    <citation type="submission" date="2021-03" db="EMBL/GenBank/DDBJ databases">
        <authorList>
            <consortium name="Genoscope - CEA"/>
            <person name="William W."/>
        </authorList>
    </citation>
    <scope>NUCLEOTIDE SEQUENCE</scope>
    <source>
        <strain evidence="6">Doubled-haploid Pahang</strain>
    </source>
</reference>
<feature type="region of interest" description="Disordered" evidence="4">
    <location>
        <begin position="1"/>
        <end position="20"/>
    </location>
</feature>
<comment type="similarity">
    <text evidence="1">Belongs to the FLZ family.</text>
</comment>
<dbReference type="Gramene" id="Ma04_t29170.1">
    <property type="protein sequence ID" value="Ma04_p29170.1"/>
    <property type="gene ID" value="Ma04_g29170"/>
</dbReference>
<dbReference type="PROSITE" id="PS51795">
    <property type="entry name" value="ZF_FLZ"/>
    <property type="match status" value="1"/>
</dbReference>
<dbReference type="InterPro" id="IPR044593">
    <property type="entry name" value="FLZ8/MARD1"/>
</dbReference>
<evidence type="ECO:0000313" key="8">
    <source>
        <dbReference type="Proteomes" id="UP000012960"/>
    </source>
</evidence>
<proteinExistence type="inferred from homology"/>
<dbReference type="GO" id="GO:0046872">
    <property type="term" value="F:metal ion binding"/>
    <property type="evidence" value="ECO:0007669"/>
    <property type="project" value="UniProtKB-KW"/>
</dbReference>
<dbReference type="OMA" id="ANDIFIH"/>
<dbReference type="InParanoid" id="A0A804IV73"/>
<gene>
    <name evidence="6" type="ORF">GSMUA_135190.1</name>
</gene>
<evidence type="ECO:0000256" key="4">
    <source>
        <dbReference type="SAM" id="MobiDB-lite"/>
    </source>
</evidence>
<dbReference type="PANTHER" id="PTHR46443:SF3">
    <property type="entry name" value="PROTEIN MARD1"/>
    <property type="match status" value="1"/>
</dbReference>
<dbReference type="AlphaFoldDB" id="A0A804IV73"/>